<gene>
    <name evidence="1" type="ORF">CYNAS_LOCUS7561</name>
</gene>
<dbReference type="Proteomes" id="UP001176961">
    <property type="component" value="Unassembled WGS sequence"/>
</dbReference>
<proteinExistence type="predicted"/>
<accession>A0AA36M1G8</accession>
<protein>
    <submittedName>
        <fullName evidence="1">Uncharacterized protein</fullName>
    </submittedName>
</protein>
<sequence>MIQFKQYVMSSATPPTEVFNSNTVYCIPTPLNRRFATTHQNLYAEQANSKADFTATTHETYYVEEPEEPSSPSTALPELPIAAPRESTRYAGIRETNAQRQVKVLMHFVRDGYESRRTAYWKAVKSNISDVNMDNVPDERYLSDGSLFLQLHESTLHIYIARNIVQASQQAENDYTHNIRFQLAVDNGLSTLIGDGIH</sequence>
<dbReference type="EMBL" id="CATQJL010000112">
    <property type="protein sequence ID" value="CAJ0595578.1"/>
    <property type="molecule type" value="Genomic_DNA"/>
</dbReference>
<name>A0AA36M1G8_CYLNA</name>
<evidence type="ECO:0000313" key="2">
    <source>
        <dbReference type="Proteomes" id="UP001176961"/>
    </source>
</evidence>
<keyword evidence="2" id="KW-1185">Reference proteome</keyword>
<dbReference type="AlphaFoldDB" id="A0AA36M1G8"/>
<evidence type="ECO:0000313" key="1">
    <source>
        <dbReference type="EMBL" id="CAJ0595578.1"/>
    </source>
</evidence>
<organism evidence="1 2">
    <name type="scientific">Cylicocyclus nassatus</name>
    <name type="common">Nematode worm</name>
    <dbReference type="NCBI Taxonomy" id="53992"/>
    <lineage>
        <taxon>Eukaryota</taxon>
        <taxon>Metazoa</taxon>
        <taxon>Ecdysozoa</taxon>
        <taxon>Nematoda</taxon>
        <taxon>Chromadorea</taxon>
        <taxon>Rhabditida</taxon>
        <taxon>Rhabditina</taxon>
        <taxon>Rhabditomorpha</taxon>
        <taxon>Strongyloidea</taxon>
        <taxon>Strongylidae</taxon>
        <taxon>Cylicocyclus</taxon>
    </lineage>
</organism>
<reference evidence="1" key="1">
    <citation type="submission" date="2023-07" db="EMBL/GenBank/DDBJ databases">
        <authorList>
            <consortium name="CYATHOMIX"/>
        </authorList>
    </citation>
    <scope>NUCLEOTIDE SEQUENCE</scope>
    <source>
        <strain evidence="1">N/A</strain>
    </source>
</reference>
<comment type="caution">
    <text evidence="1">The sequence shown here is derived from an EMBL/GenBank/DDBJ whole genome shotgun (WGS) entry which is preliminary data.</text>
</comment>